<evidence type="ECO:0000256" key="4">
    <source>
        <dbReference type="ARBA" id="ARBA00023186"/>
    </source>
</evidence>
<keyword evidence="9" id="KW-1185">Reference proteome</keyword>
<gene>
    <name evidence="5 8" type="primary">rimM</name>
    <name evidence="8" type="ORF">HUW51_23615</name>
</gene>
<dbReference type="RefSeq" id="WP_185272040.1">
    <property type="nucleotide sequence ID" value="NZ_CP055156.1"/>
</dbReference>
<keyword evidence="1 5" id="KW-0963">Cytoplasm</keyword>
<dbReference type="InterPro" id="IPR056792">
    <property type="entry name" value="PRC_RimM"/>
</dbReference>
<dbReference type="Pfam" id="PF24986">
    <property type="entry name" value="PRC_RimM"/>
    <property type="match status" value="1"/>
</dbReference>
<dbReference type="PANTHER" id="PTHR33692">
    <property type="entry name" value="RIBOSOME MATURATION FACTOR RIMM"/>
    <property type="match status" value="1"/>
</dbReference>
<dbReference type="PANTHER" id="PTHR33692:SF1">
    <property type="entry name" value="RIBOSOME MATURATION FACTOR RIMM"/>
    <property type="match status" value="1"/>
</dbReference>
<keyword evidence="4 5" id="KW-0143">Chaperone</keyword>
<dbReference type="KEGG" id="aswu:HUW51_23615"/>
<dbReference type="SUPFAM" id="SSF50447">
    <property type="entry name" value="Translation proteins"/>
    <property type="match status" value="1"/>
</dbReference>
<keyword evidence="3 5" id="KW-0698">rRNA processing</keyword>
<accession>A0A7G7GEG5</accession>
<comment type="domain">
    <text evidence="5">The PRC barrel domain binds ribosomal protein uS19.</text>
</comment>
<dbReference type="GO" id="GO:0043022">
    <property type="term" value="F:ribosome binding"/>
    <property type="evidence" value="ECO:0007669"/>
    <property type="project" value="InterPro"/>
</dbReference>
<dbReference type="GO" id="GO:0006364">
    <property type="term" value="P:rRNA processing"/>
    <property type="evidence" value="ECO:0007669"/>
    <property type="project" value="UniProtKB-UniRule"/>
</dbReference>
<evidence type="ECO:0000256" key="1">
    <source>
        <dbReference type="ARBA" id="ARBA00022490"/>
    </source>
</evidence>
<dbReference type="InterPro" id="IPR011033">
    <property type="entry name" value="PRC_barrel-like_sf"/>
</dbReference>
<organism evidence="8 9">
    <name type="scientific">Adhaeribacter swui</name>
    <dbReference type="NCBI Taxonomy" id="2086471"/>
    <lineage>
        <taxon>Bacteria</taxon>
        <taxon>Pseudomonadati</taxon>
        <taxon>Bacteroidota</taxon>
        <taxon>Cytophagia</taxon>
        <taxon>Cytophagales</taxon>
        <taxon>Hymenobacteraceae</taxon>
        <taxon>Adhaeribacter</taxon>
    </lineage>
</organism>
<dbReference type="EMBL" id="CP055156">
    <property type="protein sequence ID" value="QNF35549.1"/>
    <property type="molecule type" value="Genomic_DNA"/>
</dbReference>
<feature type="domain" description="RimM N-terminal" evidence="6">
    <location>
        <begin position="9"/>
        <end position="88"/>
    </location>
</feature>
<comment type="subcellular location">
    <subcellularLocation>
        <location evidence="5">Cytoplasm</location>
    </subcellularLocation>
</comment>
<dbReference type="Gene3D" id="2.30.30.240">
    <property type="entry name" value="PRC-barrel domain"/>
    <property type="match status" value="1"/>
</dbReference>
<dbReference type="InterPro" id="IPR009000">
    <property type="entry name" value="Transl_B-barrel_sf"/>
</dbReference>
<dbReference type="NCBIfam" id="TIGR02273">
    <property type="entry name" value="16S_RimM"/>
    <property type="match status" value="1"/>
</dbReference>
<dbReference type="InterPro" id="IPR002676">
    <property type="entry name" value="RimM_N"/>
</dbReference>
<feature type="domain" description="Ribosome maturation factor RimM PRC barrel" evidence="7">
    <location>
        <begin position="102"/>
        <end position="169"/>
    </location>
</feature>
<evidence type="ECO:0000256" key="3">
    <source>
        <dbReference type="ARBA" id="ARBA00022552"/>
    </source>
</evidence>
<evidence type="ECO:0000313" key="9">
    <source>
        <dbReference type="Proteomes" id="UP000515237"/>
    </source>
</evidence>
<evidence type="ECO:0000256" key="5">
    <source>
        <dbReference type="HAMAP-Rule" id="MF_00014"/>
    </source>
</evidence>
<comment type="function">
    <text evidence="5">An accessory protein needed during the final step in the assembly of 30S ribosomal subunit, possibly for assembly of the head region. Essential for efficient processing of 16S rRNA. May be needed both before and after RbfA during the maturation of 16S rRNA. It has affinity for free ribosomal 30S subunits but not for 70S ribosomes.</text>
</comment>
<evidence type="ECO:0000259" key="6">
    <source>
        <dbReference type="Pfam" id="PF01782"/>
    </source>
</evidence>
<dbReference type="HAMAP" id="MF_00014">
    <property type="entry name" value="Ribosome_mat_RimM"/>
    <property type="match status" value="1"/>
</dbReference>
<comment type="similarity">
    <text evidence="5">Belongs to the RimM family.</text>
</comment>
<dbReference type="SUPFAM" id="SSF50346">
    <property type="entry name" value="PRC-barrel domain"/>
    <property type="match status" value="1"/>
</dbReference>
<dbReference type="GO" id="GO:0005737">
    <property type="term" value="C:cytoplasm"/>
    <property type="evidence" value="ECO:0007669"/>
    <property type="project" value="UniProtKB-SubCell"/>
</dbReference>
<sequence>MNIDACFQLGYIVRTHGIKGQVIAFFDVDYPEDYKDLESVFLLISGKLVPFFIDAIDPQAKGRFLIKFEDTDTIEQAEKLKGISLYLPLTELPELDDDQFYYHDLIGYTIVDETLGKLGTLRELFELPHQDLMAMDYQGVEVLIPVQDEIILRADKATQTLYVNLPEGLVDIYMQPGSPNEEERNDDAN</sequence>
<name>A0A7G7GEG5_9BACT</name>
<dbReference type="InterPro" id="IPR036976">
    <property type="entry name" value="RimM_N_sf"/>
</dbReference>
<dbReference type="Pfam" id="PF01782">
    <property type="entry name" value="RimM"/>
    <property type="match status" value="1"/>
</dbReference>
<evidence type="ECO:0000313" key="8">
    <source>
        <dbReference type="EMBL" id="QNF35549.1"/>
    </source>
</evidence>
<dbReference type="GO" id="GO:0042274">
    <property type="term" value="P:ribosomal small subunit biogenesis"/>
    <property type="evidence" value="ECO:0007669"/>
    <property type="project" value="UniProtKB-UniRule"/>
</dbReference>
<evidence type="ECO:0000259" key="7">
    <source>
        <dbReference type="Pfam" id="PF24986"/>
    </source>
</evidence>
<dbReference type="GO" id="GO:0005840">
    <property type="term" value="C:ribosome"/>
    <property type="evidence" value="ECO:0007669"/>
    <property type="project" value="InterPro"/>
</dbReference>
<keyword evidence="2 5" id="KW-0690">Ribosome biogenesis</keyword>
<dbReference type="Proteomes" id="UP000515237">
    <property type="component" value="Chromosome"/>
</dbReference>
<dbReference type="Gene3D" id="2.40.30.60">
    <property type="entry name" value="RimM"/>
    <property type="match status" value="1"/>
</dbReference>
<protein>
    <recommendedName>
        <fullName evidence="5">Ribosome maturation factor RimM</fullName>
    </recommendedName>
</protein>
<dbReference type="InterPro" id="IPR011961">
    <property type="entry name" value="RimM"/>
</dbReference>
<comment type="subunit">
    <text evidence="5">Binds ribosomal protein uS19.</text>
</comment>
<dbReference type="AlphaFoldDB" id="A0A7G7GEG5"/>
<reference evidence="8 9" key="1">
    <citation type="journal article" date="2018" name="Int. J. Syst. Evol. Microbiol.">
        <title>Adhaeribacter swui sp. nov., isolated from wet mud.</title>
        <authorList>
            <person name="Kim D.U."/>
            <person name="Kim K.W."/>
            <person name="Kang M.S."/>
            <person name="Kim J.Y."/>
            <person name="Jang J.H."/>
            <person name="Kim M.K."/>
        </authorList>
    </citation>
    <scope>NUCLEOTIDE SEQUENCE [LARGE SCALE GENOMIC DNA]</scope>
    <source>
        <strain evidence="8 9">KCTC 52873</strain>
    </source>
</reference>
<proteinExistence type="inferred from homology"/>
<evidence type="ECO:0000256" key="2">
    <source>
        <dbReference type="ARBA" id="ARBA00022517"/>
    </source>
</evidence>